<accession>A0AAN6WT92</accession>
<comment type="caution">
    <text evidence="1">The sequence shown here is derived from an EMBL/GenBank/DDBJ whole genome shotgun (WGS) entry which is preliminary data.</text>
</comment>
<reference evidence="1" key="2">
    <citation type="submission" date="2023-05" db="EMBL/GenBank/DDBJ databases">
        <authorList>
            <consortium name="Lawrence Berkeley National Laboratory"/>
            <person name="Steindorff A."/>
            <person name="Hensen N."/>
            <person name="Bonometti L."/>
            <person name="Westerberg I."/>
            <person name="Brannstrom I.O."/>
            <person name="Guillou S."/>
            <person name="Cros-Aarteil S."/>
            <person name="Calhoun S."/>
            <person name="Haridas S."/>
            <person name="Kuo A."/>
            <person name="Mondo S."/>
            <person name="Pangilinan J."/>
            <person name="Riley R."/>
            <person name="Labutti K."/>
            <person name="Andreopoulos B."/>
            <person name="Lipzen A."/>
            <person name="Chen C."/>
            <person name="Yanf M."/>
            <person name="Daum C."/>
            <person name="Ng V."/>
            <person name="Clum A."/>
            <person name="Ohm R."/>
            <person name="Martin F."/>
            <person name="Silar P."/>
            <person name="Natvig D."/>
            <person name="Lalanne C."/>
            <person name="Gautier V."/>
            <person name="Ament-Velasquez S.L."/>
            <person name="Kruys A."/>
            <person name="Hutchinson M.I."/>
            <person name="Powell A.J."/>
            <person name="Barry K."/>
            <person name="Miller A.N."/>
            <person name="Grigoriev I.V."/>
            <person name="Debuchy R."/>
            <person name="Gladieux P."/>
            <person name="Thoren M.H."/>
            <person name="Johannesson H."/>
        </authorList>
    </citation>
    <scope>NUCLEOTIDE SEQUENCE</scope>
    <source>
        <strain evidence="1">PSN309</strain>
    </source>
</reference>
<gene>
    <name evidence="1" type="ORF">QBC35DRAFT_499201</name>
</gene>
<evidence type="ECO:0000313" key="1">
    <source>
        <dbReference type="EMBL" id="KAK4187273.1"/>
    </source>
</evidence>
<dbReference type="EMBL" id="MU864406">
    <property type="protein sequence ID" value="KAK4187273.1"/>
    <property type="molecule type" value="Genomic_DNA"/>
</dbReference>
<name>A0AAN6WT92_9PEZI</name>
<dbReference type="Proteomes" id="UP001302126">
    <property type="component" value="Unassembled WGS sequence"/>
</dbReference>
<keyword evidence="2" id="KW-1185">Reference proteome</keyword>
<evidence type="ECO:0000313" key="2">
    <source>
        <dbReference type="Proteomes" id="UP001302126"/>
    </source>
</evidence>
<sequence length="98" mass="11510">MGMLIFLTCPIFFYFFFGSFYPSFLRTSIRNCSACIRGDAWQATCTIVTCLSADFKDLFSPEWCRSLFVGRGHGRWRLDGGWSRTEKRRRKEREKAKS</sequence>
<dbReference type="AlphaFoldDB" id="A0AAN6WT92"/>
<proteinExistence type="predicted"/>
<organism evidence="1 2">
    <name type="scientific">Podospora australis</name>
    <dbReference type="NCBI Taxonomy" id="1536484"/>
    <lineage>
        <taxon>Eukaryota</taxon>
        <taxon>Fungi</taxon>
        <taxon>Dikarya</taxon>
        <taxon>Ascomycota</taxon>
        <taxon>Pezizomycotina</taxon>
        <taxon>Sordariomycetes</taxon>
        <taxon>Sordariomycetidae</taxon>
        <taxon>Sordariales</taxon>
        <taxon>Podosporaceae</taxon>
        <taxon>Podospora</taxon>
    </lineage>
</organism>
<reference evidence="1" key="1">
    <citation type="journal article" date="2023" name="Mol. Phylogenet. Evol.">
        <title>Genome-scale phylogeny and comparative genomics of the fungal order Sordariales.</title>
        <authorList>
            <person name="Hensen N."/>
            <person name="Bonometti L."/>
            <person name="Westerberg I."/>
            <person name="Brannstrom I.O."/>
            <person name="Guillou S."/>
            <person name="Cros-Aarteil S."/>
            <person name="Calhoun S."/>
            <person name="Haridas S."/>
            <person name="Kuo A."/>
            <person name="Mondo S."/>
            <person name="Pangilinan J."/>
            <person name="Riley R."/>
            <person name="LaButti K."/>
            <person name="Andreopoulos B."/>
            <person name="Lipzen A."/>
            <person name="Chen C."/>
            <person name="Yan M."/>
            <person name="Daum C."/>
            <person name="Ng V."/>
            <person name="Clum A."/>
            <person name="Steindorff A."/>
            <person name="Ohm R.A."/>
            <person name="Martin F."/>
            <person name="Silar P."/>
            <person name="Natvig D.O."/>
            <person name="Lalanne C."/>
            <person name="Gautier V."/>
            <person name="Ament-Velasquez S.L."/>
            <person name="Kruys A."/>
            <person name="Hutchinson M.I."/>
            <person name="Powell A.J."/>
            <person name="Barry K."/>
            <person name="Miller A.N."/>
            <person name="Grigoriev I.V."/>
            <person name="Debuchy R."/>
            <person name="Gladieux P."/>
            <person name="Hiltunen Thoren M."/>
            <person name="Johannesson H."/>
        </authorList>
    </citation>
    <scope>NUCLEOTIDE SEQUENCE</scope>
    <source>
        <strain evidence="1">PSN309</strain>
    </source>
</reference>
<protein>
    <submittedName>
        <fullName evidence="1">Uncharacterized protein</fullName>
    </submittedName>
</protein>